<reference evidence="3" key="1">
    <citation type="journal article" date="2019" name="Int. J. Syst. Evol. Microbiol.">
        <title>The Global Catalogue of Microorganisms (GCM) 10K type strain sequencing project: providing services to taxonomists for standard genome sequencing and annotation.</title>
        <authorList>
            <consortium name="The Broad Institute Genomics Platform"/>
            <consortium name="The Broad Institute Genome Sequencing Center for Infectious Disease"/>
            <person name="Wu L."/>
            <person name="Ma J."/>
        </authorList>
    </citation>
    <scope>NUCLEOTIDE SEQUENCE [LARGE SCALE GENOMIC DNA]</scope>
    <source>
        <strain evidence="3">CGMCC 4.7643</strain>
    </source>
</reference>
<dbReference type="InterPro" id="IPR029068">
    <property type="entry name" value="Glyas_Bleomycin-R_OHBP_Dase"/>
</dbReference>
<dbReference type="EMBL" id="JBHUKU010000021">
    <property type="protein sequence ID" value="MFD2463505.1"/>
    <property type="molecule type" value="Genomic_DNA"/>
</dbReference>
<comment type="caution">
    <text evidence="2">The sequence shown here is derived from an EMBL/GenBank/DDBJ whole genome shotgun (WGS) entry which is preliminary data.</text>
</comment>
<accession>A0ABW5GRL3</accession>
<evidence type="ECO:0000313" key="2">
    <source>
        <dbReference type="EMBL" id="MFD2463505.1"/>
    </source>
</evidence>
<dbReference type="Pfam" id="PF18029">
    <property type="entry name" value="Glyoxalase_6"/>
    <property type="match status" value="1"/>
</dbReference>
<dbReference type="CDD" id="cd06587">
    <property type="entry name" value="VOC"/>
    <property type="match status" value="1"/>
</dbReference>
<organism evidence="2 3">
    <name type="scientific">Amycolatopsis samaneae</name>
    <dbReference type="NCBI Taxonomy" id="664691"/>
    <lineage>
        <taxon>Bacteria</taxon>
        <taxon>Bacillati</taxon>
        <taxon>Actinomycetota</taxon>
        <taxon>Actinomycetes</taxon>
        <taxon>Pseudonocardiales</taxon>
        <taxon>Pseudonocardiaceae</taxon>
        <taxon>Amycolatopsis</taxon>
    </lineage>
</organism>
<sequence>MVVFDAADIDAESTFWASLLGGHVFEDEAFHVVFDAAGKWRIGVQLAPNHVPPDWPRGNPQQVHLDLHVDDPRTAHAEAIALGARLLRAAPDPESDEGHQVYADPAGHPFCIGWGHPSREALAKFVADQVRPGIRWPDT</sequence>
<dbReference type="PANTHER" id="PTHR35908:SF1">
    <property type="entry name" value="CONSERVED PROTEIN"/>
    <property type="match status" value="1"/>
</dbReference>
<gene>
    <name evidence="2" type="ORF">ACFSYJ_33170</name>
</gene>
<dbReference type="InterPro" id="IPR041581">
    <property type="entry name" value="Glyoxalase_6"/>
</dbReference>
<dbReference type="InterPro" id="IPR037523">
    <property type="entry name" value="VOC_core"/>
</dbReference>
<dbReference type="SUPFAM" id="SSF54593">
    <property type="entry name" value="Glyoxalase/Bleomycin resistance protein/Dihydroxybiphenyl dioxygenase"/>
    <property type="match status" value="1"/>
</dbReference>
<evidence type="ECO:0000313" key="3">
    <source>
        <dbReference type="Proteomes" id="UP001597419"/>
    </source>
</evidence>
<proteinExistence type="predicted"/>
<dbReference type="Gene3D" id="3.10.180.10">
    <property type="entry name" value="2,3-Dihydroxybiphenyl 1,2-Dioxygenase, domain 1"/>
    <property type="match status" value="1"/>
</dbReference>
<dbReference type="RefSeq" id="WP_345400391.1">
    <property type="nucleotide sequence ID" value="NZ_BAABHG010000011.1"/>
</dbReference>
<dbReference type="Proteomes" id="UP001597419">
    <property type="component" value="Unassembled WGS sequence"/>
</dbReference>
<protein>
    <submittedName>
        <fullName evidence="2">VOC family protein</fullName>
    </submittedName>
</protein>
<name>A0ABW5GRL3_9PSEU</name>
<evidence type="ECO:0000259" key="1">
    <source>
        <dbReference type="PROSITE" id="PS51819"/>
    </source>
</evidence>
<keyword evidence="3" id="KW-1185">Reference proteome</keyword>
<dbReference type="PANTHER" id="PTHR35908">
    <property type="entry name" value="HYPOTHETICAL FUSION PROTEIN"/>
    <property type="match status" value="1"/>
</dbReference>
<dbReference type="PROSITE" id="PS51819">
    <property type="entry name" value="VOC"/>
    <property type="match status" value="1"/>
</dbReference>
<feature type="domain" description="VOC" evidence="1">
    <location>
        <begin position="1"/>
        <end position="115"/>
    </location>
</feature>